<sequence>MLRGGSATLPPGAIPTDELLVGEGKPGAMGASDILSLTTPLGRIYRIAMTTGYLPKREELRPQPVGIQWPGAWQAFTKTREEKMMSNLFESCVFKTCLSTVGGFVIGGALGLFGASVDPYYTMGGQVDPAKQTVREVFRDMGSRSLSSAKNFALVGALFASIECTIESYRGKSDWQNSAYSGGATGFLIGLRAGVKPGIIGGAVFACFSVVIDKYMHMS</sequence>
<dbReference type="GO" id="GO:0045039">
    <property type="term" value="P:protein insertion into mitochondrial inner membrane"/>
    <property type="evidence" value="ECO:0007669"/>
    <property type="project" value="UniProtKB-UniRule"/>
</dbReference>
<keyword evidence="9" id="KW-0811">Translocation</keyword>
<dbReference type="GO" id="GO:0030943">
    <property type="term" value="F:mitochondrion targeting sequence binding"/>
    <property type="evidence" value="ECO:0007669"/>
    <property type="project" value="TreeGrafter"/>
</dbReference>
<evidence type="ECO:0000256" key="6">
    <source>
        <dbReference type="ARBA" id="ARBA00023128"/>
    </source>
</evidence>
<keyword evidence="9" id="KW-0653">Protein transport</keyword>
<dbReference type="Pfam" id="PF02466">
    <property type="entry name" value="Tim17"/>
    <property type="match status" value="1"/>
</dbReference>
<accession>A0A1W0X1V2</accession>
<evidence type="ECO:0000256" key="3">
    <source>
        <dbReference type="ARBA" id="ARBA00022692"/>
    </source>
</evidence>
<evidence type="ECO:0000313" key="11">
    <source>
        <dbReference type="Proteomes" id="UP000192578"/>
    </source>
</evidence>
<organism evidence="10 11">
    <name type="scientific">Hypsibius exemplaris</name>
    <name type="common">Freshwater tardigrade</name>
    <dbReference type="NCBI Taxonomy" id="2072580"/>
    <lineage>
        <taxon>Eukaryota</taxon>
        <taxon>Metazoa</taxon>
        <taxon>Ecdysozoa</taxon>
        <taxon>Tardigrada</taxon>
        <taxon>Eutardigrada</taxon>
        <taxon>Parachela</taxon>
        <taxon>Hypsibioidea</taxon>
        <taxon>Hypsibiidae</taxon>
        <taxon>Hypsibius</taxon>
    </lineage>
</organism>
<evidence type="ECO:0000256" key="7">
    <source>
        <dbReference type="ARBA" id="ARBA00023136"/>
    </source>
</evidence>
<evidence type="ECO:0000313" key="10">
    <source>
        <dbReference type="EMBL" id="OQV21477.1"/>
    </source>
</evidence>
<dbReference type="PANTHER" id="PTHR14110:SF0">
    <property type="entry name" value="MITOCHONDRIAL IMPORT INNER MEMBRANE TRANSLOCASE SUBUNIT TIM22"/>
    <property type="match status" value="1"/>
</dbReference>
<keyword evidence="6 9" id="KW-0496">Mitochondrion</keyword>
<proteinExistence type="inferred from homology"/>
<evidence type="ECO:0000256" key="2">
    <source>
        <dbReference type="ARBA" id="ARBA00008444"/>
    </source>
</evidence>
<comment type="function">
    <text evidence="8 9">Essential core component of the TIM22 complex, a complex that mediates the import and insertion of multi-pass transmembrane proteins into the mitochondrial inner membrane. In the TIM22 complex, it constitutes the voltage-activated and signal-gated channel. Forms a twin-pore translocase that uses the membrane potential as external driving force in 2 voltage-dependent steps.</text>
</comment>
<dbReference type="GO" id="GO:0008320">
    <property type="term" value="F:protein transmembrane transporter activity"/>
    <property type="evidence" value="ECO:0007669"/>
    <property type="project" value="UniProtKB-UniRule"/>
</dbReference>
<evidence type="ECO:0000256" key="9">
    <source>
        <dbReference type="RuleBase" id="RU367038"/>
    </source>
</evidence>
<dbReference type="AlphaFoldDB" id="A0A1W0X1V2"/>
<evidence type="ECO:0000256" key="4">
    <source>
        <dbReference type="ARBA" id="ARBA00022792"/>
    </source>
</evidence>
<keyword evidence="11" id="KW-1185">Reference proteome</keyword>
<keyword evidence="7 9" id="KW-0472">Membrane</keyword>
<comment type="subcellular location">
    <subcellularLocation>
        <location evidence="1 9">Mitochondrion inner membrane</location>
        <topology evidence="1 9">Multi-pass membrane protein</topology>
    </subcellularLocation>
</comment>
<dbReference type="InterPro" id="IPR039175">
    <property type="entry name" value="TIM22"/>
</dbReference>
<keyword evidence="4 9" id="KW-0999">Mitochondrion inner membrane</keyword>
<feature type="transmembrane region" description="Helical" evidence="9">
    <location>
        <begin position="198"/>
        <end position="216"/>
    </location>
</feature>
<keyword evidence="3 9" id="KW-0812">Transmembrane</keyword>
<keyword evidence="9" id="KW-0813">Transport</keyword>
<dbReference type="PANTHER" id="PTHR14110">
    <property type="entry name" value="MITOCHONDRIAL IMPORT INNER MEMBRANE TRANSLOCASE SUBUNIT TIM22"/>
    <property type="match status" value="1"/>
</dbReference>
<dbReference type="EMBL" id="MTYJ01000023">
    <property type="protein sequence ID" value="OQV21477.1"/>
    <property type="molecule type" value="Genomic_DNA"/>
</dbReference>
<evidence type="ECO:0000256" key="1">
    <source>
        <dbReference type="ARBA" id="ARBA00004448"/>
    </source>
</evidence>
<gene>
    <name evidence="10" type="ORF">BV898_04681</name>
</gene>
<comment type="subunit">
    <text evidence="9">Component of the TIM22 complex.</text>
</comment>
<evidence type="ECO:0000256" key="8">
    <source>
        <dbReference type="ARBA" id="ARBA00024713"/>
    </source>
</evidence>
<dbReference type="GO" id="GO:0042721">
    <property type="term" value="C:TIM22 mitochondrial import inner membrane insertion complex"/>
    <property type="evidence" value="ECO:0007669"/>
    <property type="project" value="UniProtKB-UniRule"/>
</dbReference>
<evidence type="ECO:0000256" key="5">
    <source>
        <dbReference type="ARBA" id="ARBA00022989"/>
    </source>
</evidence>
<reference evidence="11" key="1">
    <citation type="submission" date="2017-01" db="EMBL/GenBank/DDBJ databases">
        <title>Comparative genomics of anhydrobiosis in the tardigrade Hypsibius dujardini.</title>
        <authorList>
            <person name="Yoshida Y."/>
            <person name="Koutsovoulos G."/>
            <person name="Laetsch D."/>
            <person name="Stevens L."/>
            <person name="Kumar S."/>
            <person name="Horikawa D."/>
            <person name="Ishino K."/>
            <person name="Komine S."/>
            <person name="Tomita M."/>
            <person name="Blaxter M."/>
            <person name="Arakawa K."/>
        </authorList>
    </citation>
    <scope>NUCLEOTIDE SEQUENCE [LARGE SCALE GENOMIC DNA]</scope>
    <source>
        <strain evidence="11">Z151</strain>
    </source>
</reference>
<protein>
    <recommendedName>
        <fullName evidence="9">Mitochondrial import inner membrane translocase subunit TIM22</fullName>
    </recommendedName>
</protein>
<comment type="similarity">
    <text evidence="2 9">Belongs to the Tim17/Tim22/Tim23 family.</text>
</comment>
<feature type="transmembrane region" description="Helical" evidence="9">
    <location>
        <begin position="92"/>
        <end position="113"/>
    </location>
</feature>
<dbReference type="OrthoDB" id="75343at2759"/>
<keyword evidence="5 9" id="KW-1133">Transmembrane helix</keyword>
<comment type="caution">
    <text evidence="10">The sequence shown here is derived from an EMBL/GenBank/DDBJ whole genome shotgun (WGS) entry which is preliminary data.</text>
</comment>
<name>A0A1W0X1V2_HYPEX</name>
<dbReference type="Proteomes" id="UP000192578">
    <property type="component" value="Unassembled WGS sequence"/>
</dbReference>